<feature type="domain" description="KxDL" evidence="3">
    <location>
        <begin position="107"/>
        <end position="177"/>
    </location>
</feature>
<evidence type="ECO:0000256" key="1">
    <source>
        <dbReference type="ARBA" id="ARBA00005913"/>
    </source>
</evidence>
<protein>
    <recommendedName>
        <fullName evidence="3">KxDL domain-containing protein</fullName>
    </recommendedName>
</protein>
<comment type="similarity">
    <text evidence="1">Belongs to the KXD1 family.</text>
</comment>
<dbReference type="AlphaFoldDB" id="A0A1Y2HA42"/>
<comment type="caution">
    <text evidence="4">The sequence shown here is derived from an EMBL/GenBank/DDBJ whole genome shotgun (WGS) entry which is preliminary data.</text>
</comment>
<dbReference type="OrthoDB" id="10582745at2759"/>
<feature type="compositionally biased region" description="Low complexity" evidence="2">
    <location>
        <begin position="1"/>
        <end position="30"/>
    </location>
</feature>
<keyword evidence="5" id="KW-1185">Reference proteome</keyword>
<reference evidence="4 5" key="1">
    <citation type="submission" date="2016-07" db="EMBL/GenBank/DDBJ databases">
        <title>Pervasive Adenine N6-methylation of Active Genes in Fungi.</title>
        <authorList>
            <consortium name="DOE Joint Genome Institute"/>
            <person name="Mondo S.J."/>
            <person name="Dannebaum R.O."/>
            <person name="Kuo R.C."/>
            <person name="Labutti K."/>
            <person name="Haridas S."/>
            <person name="Kuo A."/>
            <person name="Salamov A."/>
            <person name="Ahrendt S.R."/>
            <person name="Lipzen A."/>
            <person name="Sullivan W."/>
            <person name="Andreopoulos W.B."/>
            <person name="Clum A."/>
            <person name="Lindquist E."/>
            <person name="Daum C."/>
            <person name="Ramamoorthy G.K."/>
            <person name="Gryganskyi A."/>
            <person name="Culley D."/>
            <person name="Magnuson J.K."/>
            <person name="James T.Y."/>
            <person name="O'Malley M.A."/>
            <person name="Stajich J.E."/>
            <person name="Spatafora J.W."/>
            <person name="Visel A."/>
            <person name="Grigoriev I.V."/>
        </authorList>
    </citation>
    <scope>NUCLEOTIDE SEQUENCE [LARGE SCALE GENOMIC DNA]</scope>
    <source>
        <strain evidence="4 5">PL171</strain>
    </source>
</reference>
<evidence type="ECO:0000313" key="4">
    <source>
        <dbReference type="EMBL" id="ORZ31458.1"/>
    </source>
</evidence>
<feature type="region of interest" description="Disordered" evidence="2">
    <location>
        <begin position="1"/>
        <end position="59"/>
    </location>
</feature>
<sequence>MDSHSAPLSSPESSSASSSGLSSPLSPHAPTTHASVDAPPTTSSLLQGPNHGEPTHHAPTAATNANIAELAPGSSLSVSATTAFLTHEASLSELLVSAPATLARDGSAPLQQETIETLSGTAKELASLNQFATQRLTANKPNLTNAVQQIRDLKVDLDLAHRRLFKLIQQLKQVDPEAVRMAEEKYPLELEDD</sequence>
<dbReference type="Proteomes" id="UP000193411">
    <property type="component" value="Unassembled WGS sequence"/>
</dbReference>
<evidence type="ECO:0000256" key="2">
    <source>
        <dbReference type="SAM" id="MobiDB-lite"/>
    </source>
</evidence>
<gene>
    <name evidence="4" type="ORF">BCR44DRAFT_67129</name>
</gene>
<evidence type="ECO:0000313" key="5">
    <source>
        <dbReference type="Proteomes" id="UP000193411"/>
    </source>
</evidence>
<accession>A0A1Y2HA42</accession>
<name>A0A1Y2HA42_9FUNG</name>
<proteinExistence type="inferred from homology"/>
<dbReference type="InterPro" id="IPR019371">
    <property type="entry name" value="KxDL_dom"/>
</dbReference>
<organism evidence="4 5">
    <name type="scientific">Catenaria anguillulae PL171</name>
    <dbReference type="NCBI Taxonomy" id="765915"/>
    <lineage>
        <taxon>Eukaryota</taxon>
        <taxon>Fungi</taxon>
        <taxon>Fungi incertae sedis</taxon>
        <taxon>Blastocladiomycota</taxon>
        <taxon>Blastocladiomycetes</taxon>
        <taxon>Blastocladiales</taxon>
        <taxon>Catenariaceae</taxon>
        <taxon>Catenaria</taxon>
    </lineage>
</organism>
<dbReference type="EMBL" id="MCFL01000060">
    <property type="protein sequence ID" value="ORZ31458.1"/>
    <property type="molecule type" value="Genomic_DNA"/>
</dbReference>
<evidence type="ECO:0000259" key="3">
    <source>
        <dbReference type="Pfam" id="PF10241"/>
    </source>
</evidence>
<dbReference type="Pfam" id="PF10241">
    <property type="entry name" value="KxDL"/>
    <property type="match status" value="1"/>
</dbReference>